<organism evidence="2 3">
    <name type="scientific">Aequorivita xiaoshiensis</name>
    <dbReference type="NCBI Taxonomy" id="2874476"/>
    <lineage>
        <taxon>Bacteria</taxon>
        <taxon>Pseudomonadati</taxon>
        <taxon>Bacteroidota</taxon>
        <taxon>Flavobacteriia</taxon>
        <taxon>Flavobacteriales</taxon>
        <taxon>Flavobacteriaceae</taxon>
        <taxon>Aequorivita</taxon>
    </lineage>
</organism>
<reference evidence="2" key="1">
    <citation type="submission" date="2021-09" db="EMBL/GenBank/DDBJ databases">
        <title>Genome of Aequorivita sp. strain F64183.</title>
        <authorList>
            <person name="Wang Y."/>
        </authorList>
    </citation>
    <scope>NUCLEOTIDE SEQUENCE</scope>
    <source>
        <strain evidence="2">F64183</strain>
    </source>
</reference>
<comment type="caution">
    <text evidence="2">The sequence shown here is derived from an EMBL/GenBank/DDBJ whole genome shotgun (WGS) entry which is preliminary data.</text>
</comment>
<dbReference type="AlphaFoldDB" id="A0A9X1U4C6"/>
<sequence>MNKALKYTIYVILAIGAIVLASNIYVNHFLKNKLQDFIEERLPENMVRAYESITVETISGSLSITNASLIINNKKDSVQHTFVNVEKLKISDISYWDYLFNDEIHVESISLENPIIAYYQDRQIPVTDTVRKPVAKIYKPILIDQVKINNTKFVIFEDGKDSTKVYTNGLSVKVSGIRIDNKTVTRKIPLDYESFEAKGDTAFVKVSAYENLTVEKFLVKNRKATLNNIKLKTKYSKRELSRIIHKERDHFDLSLNSLSIDSFDFGFNNNDFFAKSKLITLDTPILEVFRDKLVADDLKVKPLYSKMIRELPFELTVDSVNIKNANIKYEERQHIKNMGGSINFKNLNAEISNVSNTYKSPVKTNLYISADFMDNTPFTAEWSFDVQNLEDRFLFKAQVGSLVADRMNSFTEPNLNVRLKGQTHKTYFTIDGNSETSNTDLKINYSNFSVTVLKKDGSTKNKFLSAVANIFVSTNSNKTNDNYREGAAEATRDKTKSIFNFLWVSLKNALAKAMTGSGKK</sequence>
<protein>
    <recommendedName>
        <fullName evidence="4">DUF748 domain-containing protein</fullName>
    </recommendedName>
</protein>
<dbReference type="EMBL" id="JAIRBB010000003">
    <property type="protein sequence ID" value="MCG2430755.1"/>
    <property type="molecule type" value="Genomic_DNA"/>
</dbReference>
<dbReference type="RefSeq" id="WP_237607919.1">
    <property type="nucleotide sequence ID" value="NZ_JAIRBB010000003.1"/>
</dbReference>
<keyword evidence="1" id="KW-0812">Transmembrane</keyword>
<evidence type="ECO:0000256" key="1">
    <source>
        <dbReference type="SAM" id="Phobius"/>
    </source>
</evidence>
<name>A0A9X1U4C6_9FLAO</name>
<keyword evidence="3" id="KW-1185">Reference proteome</keyword>
<keyword evidence="1" id="KW-0472">Membrane</keyword>
<evidence type="ECO:0008006" key="4">
    <source>
        <dbReference type="Google" id="ProtNLM"/>
    </source>
</evidence>
<feature type="transmembrane region" description="Helical" evidence="1">
    <location>
        <begin position="7"/>
        <end position="26"/>
    </location>
</feature>
<keyword evidence="1" id="KW-1133">Transmembrane helix</keyword>
<gene>
    <name evidence="2" type="ORF">K8344_06455</name>
</gene>
<dbReference type="Proteomes" id="UP001139462">
    <property type="component" value="Unassembled WGS sequence"/>
</dbReference>
<proteinExistence type="predicted"/>
<evidence type="ECO:0000313" key="3">
    <source>
        <dbReference type="Proteomes" id="UP001139462"/>
    </source>
</evidence>
<evidence type="ECO:0000313" key="2">
    <source>
        <dbReference type="EMBL" id="MCG2430755.1"/>
    </source>
</evidence>
<accession>A0A9X1U4C6</accession>